<organism evidence="6 7">
    <name type="scientific">Membranihabitans marinus</name>
    <dbReference type="NCBI Taxonomy" id="1227546"/>
    <lineage>
        <taxon>Bacteria</taxon>
        <taxon>Pseudomonadati</taxon>
        <taxon>Bacteroidota</taxon>
        <taxon>Saprospiria</taxon>
        <taxon>Saprospirales</taxon>
        <taxon>Saprospiraceae</taxon>
        <taxon>Membranihabitans</taxon>
    </lineage>
</organism>
<proteinExistence type="inferred from homology"/>
<accession>A0A953HJ54</accession>
<evidence type="ECO:0000256" key="4">
    <source>
        <dbReference type="HAMAP-Rule" id="MF_01401"/>
    </source>
</evidence>
<feature type="domain" description="Peptide methionine sulphoxide reductase MsrA" evidence="5">
    <location>
        <begin position="13"/>
        <end position="163"/>
    </location>
</feature>
<gene>
    <name evidence="4 6" type="primary">msrA</name>
    <name evidence="6" type="ORF">KUV50_01690</name>
</gene>
<evidence type="ECO:0000313" key="7">
    <source>
        <dbReference type="Proteomes" id="UP000753961"/>
    </source>
</evidence>
<dbReference type="SUPFAM" id="SSF55068">
    <property type="entry name" value="Peptide methionine sulfoxide reductase"/>
    <property type="match status" value="1"/>
</dbReference>
<reference evidence="6" key="1">
    <citation type="submission" date="2021-06" db="EMBL/GenBank/DDBJ databases">
        <title>44 bacteria genomes isolated from Dapeng, Shenzhen.</title>
        <authorList>
            <person name="Zheng W."/>
            <person name="Yu S."/>
            <person name="Huang Y."/>
        </authorList>
    </citation>
    <scope>NUCLEOTIDE SEQUENCE</scope>
    <source>
        <strain evidence="6">DP5N28-2</strain>
    </source>
</reference>
<dbReference type="GO" id="GO:0008113">
    <property type="term" value="F:peptide-methionine (S)-S-oxide reductase activity"/>
    <property type="evidence" value="ECO:0007669"/>
    <property type="project" value="UniProtKB-UniRule"/>
</dbReference>
<dbReference type="Gene3D" id="3.30.1060.10">
    <property type="entry name" value="Peptide methionine sulphoxide reductase MsrA"/>
    <property type="match status" value="1"/>
</dbReference>
<dbReference type="PANTHER" id="PTHR43774:SF1">
    <property type="entry name" value="PEPTIDE METHIONINE SULFOXIDE REDUCTASE MSRA 2"/>
    <property type="match status" value="1"/>
</dbReference>
<feature type="active site" evidence="4">
    <location>
        <position position="18"/>
    </location>
</feature>
<keyword evidence="1 4" id="KW-0560">Oxidoreductase</keyword>
<keyword evidence="7" id="KW-1185">Reference proteome</keyword>
<dbReference type="EC" id="1.8.4.11" evidence="4"/>
<comment type="caution">
    <text evidence="6">The sequence shown here is derived from an EMBL/GenBank/DDBJ whole genome shotgun (WGS) entry which is preliminary data.</text>
</comment>
<name>A0A953HJ54_9BACT</name>
<dbReference type="Proteomes" id="UP000753961">
    <property type="component" value="Unassembled WGS sequence"/>
</dbReference>
<comment type="catalytic activity">
    <reaction evidence="2 4">
        <text>L-methionyl-[protein] + [thioredoxin]-disulfide + H2O = L-methionyl-(S)-S-oxide-[protein] + [thioredoxin]-dithiol</text>
        <dbReference type="Rhea" id="RHEA:14217"/>
        <dbReference type="Rhea" id="RHEA-COMP:10698"/>
        <dbReference type="Rhea" id="RHEA-COMP:10700"/>
        <dbReference type="Rhea" id="RHEA-COMP:12313"/>
        <dbReference type="Rhea" id="RHEA-COMP:12315"/>
        <dbReference type="ChEBI" id="CHEBI:15377"/>
        <dbReference type="ChEBI" id="CHEBI:16044"/>
        <dbReference type="ChEBI" id="CHEBI:29950"/>
        <dbReference type="ChEBI" id="CHEBI:44120"/>
        <dbReference type="ChEBI" id="CHEBI:50058"/>
        <dbReference type="EC" id="1.8.4.11"/>
    </reaction>
</comment>
<dbReference type="PANTHER" id="PTHR43774">
    <property type="entry name" value="PEPTIDE METHIONINE SULFOXIDE REDUCTASE"/>
    <property type="match status" value="1"/>
</dbReference>
<evidence type="ECO:0000313" key="6">
    <source>
        <dbReference type="EMBL" id="MBY5956829.1"/>
    </source>
</evidence>
<protein>
    <recommendedName>
        <fullName evidence="4">Peptide methionine sulfoxide reductase MsrA</fullName>
        <shortName evidence="4">Protein-methionine-S-oxide reductase</shortName>
        <ecNumber evidence="4">1.8.4.11</ecNumber>
    </recommendedName>
    <alternativeName>
        <fullName evidence="4">Peptide-methionine (S)-S-oxide reductase</fullName>
        <shortName evidence="4">Peptide Met(O) reductase</shortName>
    </alternativeName>
</protein>
<dbReference type="InterPro" id="IPR036509">
    <property type="entry name" value="Met_Sox_Rdtase_MsrA_sf"/>
</dbReference>
<comment type="similarity">
    <text evidence="4">Belongs to the MsrA Met sulfoxide reductase family.</text>
</comment>
<dbReference type="Pfam" id="PF01625">
    <property type="entry name" value="PMSR"/>
    <property type="match status" value="1"/>
</dbReference>
<evidence type="ECO:0000256" key="1">
    <source>
        <dbReference type="ARBA" id="ARBA00023002"/>
    </source>
</evidence>
<evidence type="ECO:0000256" key="2">
    <source>
        <dbReference type="ARBA" id="ARBA00047806"/>
    </source>
</evidence>
<dbReference type="InterPro" id="IPR002569">
    <property type="entry name" value="Met_Sox_Rdtase_MsrA_dom"/>
</dbReference>
<evidence type="ECO:0000256" key="3">
    <source>
        <dbReference type="ARBA" id="ARBA00048782"/>
    </source>
</evidence>
<sequence length="184" mass="20928">MDLKAAPDEAIFTIAGGCFWCVEEVYERTKGVHRAISGYAGGHTKNPTYESSNTGQTGHAETVQVYYNPDSISFHTLLEVFFLAAHDPTQVDRQGPDVGTQYRSIAFYRSPEEKDAIENYMAELNASGKFEKPIATEIKKLDTFYPAEDYHQNYYPQNPGNPYIQKVSRPKVEKFERKFPELVK</sequence>
<dbReference type="NCBIfam" id="TIGR00401">
    <property type="entry name" value="msrA"/>
    <property type="match status" value="1"/>
</dbReference>
<dbReference type="HAMAP" id="MF_01401">
    <property type="entry name" value="MsrA"/>
    <property type="match status" value="1"/>
</dbReference>
<comment type="function">
    <text evidence="4">Has an important function as a repair enzyme for proteins that have been inactivated by oxidation. Catalyzes the reversible oxidation-reduction of methionine sulfoxide in proteins to methionine.</text>
</comment>
<dbReference type="AlphaFoldDB" id="A0A953HJ54"/>
<evidence type="ECO:0000259" key="5">
    <source>
        <dbReference type="Pfam" id="PF01625"/>
    </source>
</evidence>
<dbReference type="EMBL" id="JAHVHU010000002">
    <property type="protein sequence ID" value="MBY5956829.1"/>
    <property type="molecule type" value="Genomic_DNA"/>
</dbReference>
<comment type="catalytic activity">
    <reaction evidence="3 4">
        <text>[thioredoxin]-disulfide + L-methionine + H2O = L-methionine (S)-S-oxide + [thioredoxin]-dithiol</text>
        <dbReference type="Rhea" id="RHEA:19993"/>
        <dbReference type="Rhea" id="RHEA-COMP:10698"/>
        <dbReference type="Rhea" id="RHEA-COMP:10700"/>
        <dbReference type="ChEBI" id="CHEBI:15377"/>
        <dbReference type="ChEBI" id="CHEBI:29950"/>
        <dbReference type="ChEBI" id="CHEBI:50058"/>
        <dbReference type="ChEBI" id="CHEBI:57844"/>
        <dbReference type="ChEBI" id="CHEBI:58772"/>
        <dbReference type="EC" id="1.8.4.11"/>
    </reaction>
</comment>